<gene>
    <name evidence="1" type="ORF">OIU79_013466</name>
</gene>
<reference evidence="1" key="1">
    <citation type="submission" date="2022-11" db="EMBL/GenBank/DDBJ databases">
        <authorList>
            <person name="Hyden B.L."/>
            <person name="Feng K."/>
            <person name="Yates T."/>
            <person name="Jawdy S."/>
            <person name="Smart L.B."/>
            <person name="Muchero W."/>
        </authorList>
    </citation>
    <scope>NUCLEOTIDE SEQUENCE</scope>
    <source>
        <tissue evidence="1">Shoot tip</tissue>
    </source>
</reference>
<dbReference type="AlphaFoldDB" id="A0A9Q0Q5G6"/>
<accession>A0A9Q0Q5G6</accession>
<proteinExistence type="predicted"/>
<organism evidence="1 2">
    <name type="scientific">Salix purpurea</name>
    <name type="common">Purple osier willow</name>
    <dbReference type="NCBI Taxonomy" id="77065"/>
    <lineage>
        <taxon>Eukaryota</taxon>
        <taxon>Viridiplantae</taxon>
        <taxon>Streptophyta</taxon>
        <taxon>Embryophyta</taxon>
        <taxon>Tracheophyta</taxon>
        <taxon>Spermatophyta</taxon>
        <taxon>Magnoliopsida</taxon>
        <taxon>eudicotyledons</taxon>
        <taxon>Gunneridae</taxon>
        <taxon>Pentapetalae</taxon>
        <taxon>rosids</taxon>
        <taxon>fabids</taxon>
        <taxon>Malpighiales</taxon>
        <taxon>Salicaceae</taxon>
        <taxon>Saliceae</taxon>
        <taxon>Salix</taxon>
    </lineage>
</organism>
<dbReference type="Proteomes" id="UP001151532">
    <property type="component" value="Chromosome 6"/>
</dbReference>
<protein>
    <submittedName>
        <fullName evidence="1">Uncharacterized protein</fullName>
    </submittedName>
</protein>
<evidence type="ECO:0000313" key="1">
    <source>
        <dbReference type="EMBL" id="KAJ6700433.1"/>
    </source>
</evidence>
<name>A0A9Q0Q5G6_SALPP</name>
<comment type="caution">
    <text evidence="1">The sequence shown here is derived from an EMBL/GenBank/DDBJ whole genome shotgun (WGS) entry which is preliminary data.</text>
</comment>
<dbReference type="EMBL" id="JAPFFK010000017">
    <property type="protein sequence ID" value="KAJ6700433.1"/>
    <property type="molecule type" value="Genomic_DNA"/>
</dbReference>
<evidence type="ECO:0000313" key="2">
    <source>
        <dbReference type="Proteomes" id="UP001151532"/>
    </source>
</evidence>
<sequence length="114" mass="12670">MEQLLGLASHPLKSPAPLPFSRIVFPDAAISQIDEVTQRKLQMKILNDYAKLNSAGTFSGSSIFIRGYPECIGFSSWKLQNKIRDGNASQVLLGNIWLVRETRPPKSVYSGHQP</sequence>
<reference evidence="1" key="2">
    <citation type="journal article" date="2023" name="Int. J. Mol. Sci.">
        <title>De Novo Assembly and Annotation of 11 Diverse Shrub Willow (Salix) Genomes Reveals Novel Gene Organization in Sex-Linked Regions.</title>
        <authorList>
            <person name="Hyden B."/>
            <person name="Feng K."/>
            <person name="Yates T.B."/>
            <person name="Jawdy S."/>
            <person name="Cereghino C."/>
            <person name="Smart L.B."/>
            <person name="Muchero W."/>
        </authorList>
    </citation>
    <scope>NUCLEOTIDE SEQUENCE</scope>
    <source>
        <tissue evidence="1">Shoot tip</tissue>
    </source>
</reference>
<keyword evidence="2" id="KW-1185">Reference proteome</keyword>